<reference evidence="1 2" key="1">
    <citation type="submission" date="2014-04" db="EMBL/GenBank/DDBJ databases">
        <authorList>
            <consortium name="DOE Joint Genome Institute"/>
            <person name="Kuo A."/>
            <person name="Kohler A."/>
            <person name="Costa M.D."/>
            <person name="Nagy L.G."/>
            <person name="Floudas D."/>
            <person name="Copeland A."/>
            <person name="Barry K.W."/>
            <person name="Cichocki N."/>
            <person name="Veneault-Fourrey C."/>
            <person name="LaButti K."/>
            <person name="Lindquist E.A."/>
            <person name="Lipzen A."/>
            <person name="Lundell T."/>
            <person name="Morin E."/>
            <person name="Murat C."/>
            <person name="Sun H."/>
            <person name="Tunlid A."/>
            <person name="Henrissat B."/>
            <person name="Grigoriev I.V."/>
            <person name="Hibbett D.S."/>
            <person name="Martin F."/>
            <person name="Nordberg H.P."/>
            <person name="Cantor M.N."/>
            <person name="Hua S.X."/>
        </authorList>
    </citation>
    <scope>NUCLEOTIDE SEQUENCE [LARGE SCALE GENOMIC DNA]</scope>
    <source>
        <strain evidence="1 2">Marx 270</strain>
    </source>
</reference>
<accession>A0A0C3P5H9</accession>
<reference evidence="2" key="2">
    <citation type="submission" date="2015-01" db="EMBL/GenBank/DDBJ databases">
        <title>Evolutionary Origins and Diversification of the Mycorrhizal Mutualists.</title>
        <authorList>
            <consortium name="DOE Joint Genome Institute"/>
            <consortium name="Mycorrhizal Genomics Consortium"/>
            <person name="Kohler A."/>
            <person name="Kuo A."/>
            <person name="Nagy L.G."/>
            <person name="Floudas D."/>
            <person name="Copeland A."/>
            <person name="Barry K.W."/>
            <person name="Cichocki N."/>
            <person name="Veneault-Fourrey C."/>
            <person name="LaButti K."/>
            <person name="Lindquist E.A."/>
            <person name="Lipzen A."/>
            <person name="Lundell T."/>
            <person name="Morin E."/>
            <person name="Murat C."/>
            <person name="Riley R."/>
            <person name="Ohm R."/>
            <person name="Sun H."/>
            <person name="Tunlid A."/>
            <person name="Henrissat B."/>
            <person name="Grigoriev I.V."/>
            <person name="Hibbett D.S."/>
            <person name="Martin F."/>
        </authorList>
    </citation>
    <scope>NUCLEOTIDE SEQUENCE [LARGE SCALE GENOMIC DNA]</scope>
    <source>
        <strain evidence="2">Marx 270</strain>
    </source>
</reference>
<evidence type="ECO:0000313" key="1">
    <source>
        <dbReference type="EMBL" id="KIO02771.1"/>
    </source>
</evidence>
<dbReference type="OrthoDB" id="10486717at2759"/>
<name>A0A0C3P5H9_PISTI</name>
<organism evidence="1 2">
    <name type="scientific">Pisolithus tinctorius Marx 270</name>
    <dbReference type="NCBI Taxonomy" id="870435"/>
    <lineage>
        <taxon>Eukaryota</taxon>
        <taxon>Fungi</taxon>
        <taxon>Dikarya</taxon>
        <taxon>Basidiomycota</taxon>
        <taxon>Agaricomycotina</taxon>
        <taxon>Agaricomycetes</taxon>
        <taxon>Agaricomycetidae</taxon>
        <taxon>Boletales</taxon>
        <taxon>Sclerodermatineae</taxon>
        <taxon>Pisolithaceae</taxon>
        <taxon>Pisolithus</taxon>
    </lineage>
</organism>
<dbReference type="InParanoid" id="A0A0C3P5H9"/>
<dbReference type="AlphaFoldDB" id="A0A0C3P5H9"/>
<dbReference type="Proteomes" id="UP000054217">
    <property type="component" value="Unassembled WGS sequence"/>
</dbReference>
<evidence type="ECO:0000313" key="2">
    <source>
        <dbReference type="Proteomes" id="UP000054217"/>
    </source>
</evidence>
<keyword evidence="2" id="KW-1185">Reference proteome</keyword>
<gene>
    <name evidence="1" type="ORF">M404DRAFT_644874</name>
</gene>
<protein>
    <submittedName>
        <fullName evidence="1">Uncharacterized protein</fullName>
    </submittedName>
</protein>
<dbReference type="HOGENOM" id="CLU_2723224_0_0_1"/>
<dbReference type="EMBL" id="KN831980">
    <property type="protein sequence ID" value="KIO02771.1"/>
    <property type="molecule type" value="Genomic_DNA"/>
</dbReference>
<sequence length="72" mass="7903">MWNGGLIKSMTSTCEISELVVIAVHEAGTRVAAGGTIRPELLDEELQRGTAKGHLKHEGWQRGSYCHLQSTR</sequence>
<proteinExistence type="predicted"/>